<proteinExistence type="predicted"/>
<dbReference type="RefSeq" id="WP_101444228.1">
    <property type="nucleotide sequence ID" value="NZ_PJMU01000002.1"/>
</dbReference>
<dbReference type="EMBL" id="PJMU01000002">
    <property type="protein sequence ID" value="PKV66918.1"/>
    <property type="molecule type" value="Genomic_DNA"/>
</dbReference>
<protein>
    <submittedName>
        <fullName evidence="2">Uncharacterized protein</fullName>
    </submittedName>
</protein>
<evidence type="ECO:0000313" key="3">
    <source>
        <dbReference type="Proteomes" id="UP000233782"/>
    </source>
</evidence>
<comment type="caution">
    <text evidence="2">The sequence shown here is derived from an EMBL/GenBank/DDBJ whole genome shotgun (WGS) entry which is preliminary data.</text>
</comment>
<name>A0A2N3UBZ7_9BACT</name>
<dbReference type="Proteomes" id="UP000233782">
    <property type="component" value="Unassembled WGS sequence"/>
</dbReference>
<keyword evidence="3" id="KW-1185">Reference proteome</keyword>
<accession>A0A2N3UBZ7</accession>
<feature type="transmembrane region" description="Helical" evidence="1">
    <location>
        <begin position="17"/>
        <end position="36"/>
    </location>
</feature>
<dbReference type="AlphaFoldDB" id="A0A2N3UBZ7"/>
<organism evidence="2 3">
    <name type="scientific">Pontibacter ramchanderi</name>
    <dbReference type="NCBI Taxonomy" id="1179743"/>
    <lineage>
        <taxon>Bacteria</taxon>
        <taxon>Pseudomonadati</taxon>
        <taxon>Bacteroidota</taxon>
        <taxon>Cytophagia</taxon>
        <taxon>Cytophagales</taxon>
        <taxon>Hymenobacteraceae</taxon>
        <taxon>Pontibacter</taxon>
    </lineage>
</organism>
<evidence type="ECO:0000313" key="2">
    <source>
        <dbReference type="EMBL" id="PKV66918.1"/>
    </source>
</evidence>
<keyword evidence="1" id="KW-0472">Membrane</keyword>
<reference evidence="2 3" key="1">
    <citation type="submission" date="2017-12" db="EMBL/GenBank/DDBJ databases">
        <title>Genomic Encyclopedia of Type Strains, Phase III (KMG-III): the genomes of soil and plant-associated and newly described type strains.</title>
        <authorList>
            <person name="Whitman W."/>
        </authorList>
    </citation>
    <scope>NUCLEOTIDE SEQUENCE [LARGE SCALE GENOMIC DNA]</scope>
    <source>
        <strain evidence="2 3">LP43</strain>
    </source>
</reference>
<keyword evidence="1" id="KW-0812">Transmembrane</keyword>
<evidence type="ECO:0000256" key="1">
    <source>
        <dbReference type="SAM" id="Phobius"/>
    </source>
</evidence>
<keyword evidence="1" id="KW-1133">Transmembrane helix</keyword>
<feature type="transmembrane region" description="Helical" evidence="1">
    <location>
        <begin position="159"/>
        <end position="180"/>
    </location>
</feature>
<gene>
    <name evidence="2" type="ORF">BD749_2055</name>
</gene>
<dbReference type="OrthoDB" id="853635at2"/>
<sequence>MAYANSLPPIVIKICRWFNAFCLLLTFLVGLDVFLLPKVIRNEKILAREAVYVTTRSRFTGESSTSQLDNVTLITENFYYPYNKIQGFNPTEADSVKLVTTYLFRIVKTGYVKRFGEEKELIQNAGIFGTLCFLPISFGLIAIFGVAMRHNREQLLNAAVMNLLLLPIHLWIMGYFTALFTDLDLRHW</sequence>
<feature type="transmembrane region" description="Helical" evidence="1">
    <location>
        <begin position="121"/>
        <end position="147"/>
    </location>
</feature>